<comment type="caution">
    <text evidence="11">The sequence shown here is derived from an EMBL/GenBank/DDBJ whole genome shotgun (WGS) entry which is preliminary data.</text>
</comment>
<dbReference type="InterPro" id="IPR028055">
    <property type="entry name" value="YidC/Oxa/ALB_C"/>
</dbReference>
<organism evidence="11">
    <name type="scientific">marine sediment metagenome</name>
    <dbReference type="NCBI Taxonomy" id="412755"/>
    <lineage>
        <taxon>unclassified sequences</taxon>
        <taxon>metagenomes</taxon>
        <taxon>ecological metagenomes</taxon>
    </lineage>
</organism>
<dbReference type="InterPro" id="IPR047196">
    <property type="entry name" value="YidC_ALB_C"/>
</dbReference>
<keyword evidence="5" id="KW-0653">Protein transport</keyword>
<dbReference type="GO" id="GO:0015031">
    <property type="term" value="P:protein transport"/>
    <property type="evidence" value="ECO:0007669"/>
    <property type="project" value="UniProtKB-KW"/>
</dbReference>
<evidence type="ECO:0000256" key="5">
    <source>
        <dbReference type="ARBA" id="ARBA00022927"/>
    </source>
</evidence>
<evidence type="ECO:0000259" key="10">
    <source>
        <dbReference type="Pfam" id="PF02096"/>
    </source>
</evidence>
<evidence type="ECO:0000256" key="9">
    <source>
        <dbReference type="SAM" id="Phobius"/>
    </source>
</evidence>
<feature type="transmembrane region" description="Helical" evidence="9">
    <location>
        <begin position="32"/>
        <end position="50"/>
    </location>
</feature>
<evidence type="ECO:0000256" key="8">
    <source>
        <dbReference type="ARBA" id="ARBA00023186"/>
    </source>
</evidence>
<dbReference type="AlphaFoldDB" id="A0A0F9XXK1"/>
<evidence type="ECO:0000256" key="6">
    <source>
        <dbReference type="ARBA" id="ARBA00022989"/>
    </source>
</evidence>
<dbReference type="GO" id="GO:0005886">
    <property type="term" value="C:plasma membrane"/>
    <property type="evidence" value="ECO:0007669"/>
    <property type="project" value="UniProtKB-SubCell"/>
</dbReference>
<evidence type="ECO:0000256" key="4">
    <source>
        <dbReference type="ARBA" id="ARBA00022692"/>
    </source>
</evidence>
<dbReference type="InterPro" id="IPR001708">
    <property type="entry name" value="YidC/ALB3/OXA1/COX18"/>
</dbReference>
<dbReference type="NCBIfam" id="TIGR03592">
    <property type="entry name" value="yidC_oxa1_cterm"/>
    <property type="match status" value="1"/>
</dbReference>
<feature type="domain" description="Membrane insertase YidC/Oxa/ALB C-terminal" evidence="10">
    <location>
        <begin position="32"/>
        <end position="231"/>
    </location>
</feature>
<feature type="transmembrane region" description="Helical" evidence="9">
    <location>
        <begin position="139"/>
        <end position="167"/>
    </location>
</feature>
<feature type="transmembrane region" description="Helical" evidence="9">
    <location>
        <begin position="100"/>
        <end position="119"/>
    </location>
</feature>
<evidence type="ECO:0000256" key="7">
    <source>
        <dbReference type="ARBA" id="ARBA00023136"/>
    </source>
</evidence>
<protein>
    <recommendedName>
        <fullName evidence="10">Membrane insertase YidC/Oxa/ALB C-terminal domain-containing protein</fullName>
    </recommendedName>
</protein>
<dbReference type="EMBL" id="LAZR01000060">
    <property type="protein sequence ID" value="KKN97123.1"/>
    <property type="molecule type" value="Genomic_DNA"/>
</dbReference>
<dbReference type="Pfam" id="PF02096">
    <property type="entry name" value="60KD_IMP"/>
    <property type="match status" value="1"/>
</dbReference>
<evidence type="ECO:0000313" key="11">
    <source>
        <dbReference type="EMBL" id="KKN97123.1"/>
    </source>
</evidence>
<reference evidence="11" key="1">
    <citation type="journal article" date="2015" name="Nature">
        <title>Complex archaea that bridge the gap between prokaryotes and eukaryotes.</title>
        <authorList>
            <person name="Spang A."/>
            <person name="Saw J.H."/>
            <person name="Jorgensen S.L."/>
            <person name="Zaremba-Niedzwiedzka K."/>
            <person name="Martijn J."/>
            <person name="Lind A.E."/>
            <person name="van Eijk R."/>
            <person name="Schleper C."/>
            <person name="Guy L."/>
            <person name="Ettema T.J."/>
        </authorList>
    </citation>
    <scope>NUCLEOTIDE SEQUENCE</scope>
</reference>
<keyword evidence="3" id="KW-1003">Cell membrane</keyword>
<keyword evidence="7 9" id="KW-0472">Membrane</keyword>
<keyword evidence="6 9" id="KW-1133">Transmembrane helix</keyword>
<dbReference type="GO" id="GO:0051205">
    <property type="term" value="P:protein insertion into membrane"/>
    <property type="evidence" value="ECO:0007669"/>
    <property type="project" value="TreeGrafter"/>
</dbReference>
<keyword evidence="8" id="KW-0143">Chaperone</keyword>
<evidence type="ECO:0000256" key="2">
    <source>
        <dbReference type="ARBA" id="ARBA00022448"/>
    </source>
</evidence>
<sequence length="245" mass="28277">MDFIITFFNTFLYRPLFNLLVLLYQYLPGHDFGIAVIALTVLVRVVFYPLNLKAIKSQKLLQELQPKIQEIQRKFKNDKEKLTKATIELYQKGKVNPLSGCLPILIQFPILIALFWVFQKGLRVEEMVNLYSFVPNPGQIVPTFLGILNLAQPSAVLAVLCGFAQFVQTKMLTPKTQTKKGKADFSTMMQKQMLYFFPIFTVFILWNLPSAIALYWLVTSLFSIFQQYLIFRPNTKTSLNAEQKT</sequence>
<accession>A0A0F9XXK1</accession>
<dbReference type="PANTHER" id="PTHR12428:SF65">
    <property type="entry name" value="CYTOCHROME C OXIDASE ASSEMBLY PROTEIN COX18, MITOCHONDRIAL"/>
    <property type="match status" value="1"/>
</dbReference>
<gene>
    <name evidence="11" type="ORF">LCGC14_0160810</name>
</gene>
<keyword evidence="2" id="KW-0813">Transport</keyword>
<dbReference type="GO" id="GO:0032977">
    <property type="term" value="F:membrane insertase activity"/>
    <property type="evidence" value="ECO:0007669"/>
    <property type="project" value="InterPro"/>
</dbReference>
<proteinExistence type="predicted"/>
<keyword evidence="4 9" id="KW-0812">Transmembrane</keyword>
<evidence type="ECO:0000256" key="1">
    <source>
        <dbReference type="ARBA" id="ARBA00004651"/>
    </source>
</evidence>
<dbReference type="CDD" id="cd20070">
    <property type="entry name" value="5TM_YidC_Alb3"/>
    <property type="match status" value="1"/>
</dbReference>
<comment type="subcellular location">
    <subcellularLocation>
        <location evidence="1">Cell membrane</location>
        <topology evidence="1">Multi-pass membrane protein</topology>
    </subcellularLocation>
</comment>
<evidence type="ECO:0000256" key="3">
    <source>
        <dbReference type="ARBA" id="ARBA00022475"/>
    </source>
</evidence>
<dbReference type="PANTHER" id="PTHR12428">
    <property type="entry name" value="OXA1"/>
    <property type="match status" value="1"/>
</dbReference>
<feature type="transmembrane region" description="Helical" evidence="9">
    <location>
        <begin position="7"/>
        <end position="26"/>
    </location>
</feature>
<name>A0A0F9XXK1_9ZZZZ</name>